<dbReference type="InterPro" id="IPR013598">
    <property type="entry name" value="Exportin-1/Importin-b-like"/>
</dbReference>
<evidence type="ECO:0000256" key="2">
    <source>
        <dbReference type="ARBA" id="ARBA00018928"/>
    </source>
</evidence>
<feature type="domain" description="Exportin-T C-terminal" evidence="12">
    <location>
        <begin position="335"/>
        <end position="970"/>
    </location>
</feature>
<feature type="domain" description="Exportin-1/Importin-beta-like" evidence="11">
    <location>
        <begin position="107"/>
        <end position="255"/>
    </location>
</feature>
<keyword evidence="3 10" id="KW-0813">Transport</keyword>
<evidence type="ECO:0000259" key="11">
    <source>
        <dbReference type="Pfam" id="PF08389"/>
    </source>
</evidence>
<evidence type="ECO:0000256" key="7">
    <source>
        <dbReference type="ARBA" id="ARBA00023242"/>
    </source>
</evidence>
<dbReference type="PANTHER" id="PTHR15952">
    <property type="entry name" value="EXPORTIN-T/LOS1"/>
    <property type="match status" value="1"/>
</dbReference>
<evidence type="ECO:0000256" key="3">
    <source>
        <dbReference type="ARBA" id="ARBA00022448"/>
    </source>
</evidence>
<dbReference type="Pfam" id="PF19282">
    <property type="entry name" value="Exportin-T"/>
    <property type="match status" value="1"/>
</dbReference>
<evidence type="ECO:0000256" key="5">
    <source>
        <dbReference type="ARBA" id="ARBA00022555"/>
    </source>
</evidence>
<evidence type="ECO:0000256" key="10">
    <source>
        <dbReference type="RuleBase" id="RU366037"/>
    </source>
</evidence>
<sequence>MEAAAGEEFVRRLRGLIEPDAQLQRDGLAYLDSLKASDAGWRLCVDALLSPSLDAEEHVQFYCLQAVEHFVKTRYPAEADVASPLVRHFINGWVQRQCKLAGAGAKTYLRNKAAQVFSLVFVTDFPDRWPTFLLDLMALTQLGPPAVDAFLRTLLQIDQEIVDRDVVHSEAEARRNTRIRDAMREKCVPQLVEAWLATLNTYAGSQPQLACMCLEAVGKYVSWIDIGLVANNSFVSVLVTLLGLVDVREAAAECLHDICHKGMEPLSKVQLVESLFGVLEQASVFALLDNVNDQTPAEDVDYLCKLGKLLNGMGTELVLCYHKLAKTGPGATVAVEAAIAAKMGRMLAFLNCEYDDPSRSVIDFARDYVQMLKTKPMLAEAETAHVRDMVYVIIHKLKYDDEYDFQALGEDEAMFQEYRKRLKVLYGNLAAVDRELVLHITQQYITATLDGWRQLPMKDVEAAITMLYMLGEALPTPAAGNFFSEDLVKVTLLQTMMRQLVTSDVVSYPHHIVPFQYFETISRYEKFFTVETSYLPQVLSAFLDKRGMNHPNERNRARAVYLFSRFIKCLKTQMGPFTDTILGQIGDLLSLEPSETTLLNREDQLYLFETVSVLIISAPADNKHKCAQLERLLGPVVGQVTTLAAQLEAAPEGSPEAERLQKAARHAVAVTARTTKAFSAGQTMKLIGCVQLYLQALQIFLGTLQGRRQYPLLQSGVVQYLHRLVVCLEEEVLPFIPAASEALLRSADVKKVQEYLPLIGQVVAKYKKEVVPFLTRAFMPIVETIFAGLRQPVDEDDEVAKRDRQTLERCYFLFLATLVSNGVMEVLSQQQPQHLNTVLLSVAQGAVELTDPVAQRSCFTVLRRVTEAWGRDGPPQFAQFLYEHVVPACFLAPLRTTFDLSDAQTMQALQESSLCLRSVYEQRGEELINYLQSQYMPKLDIEPETIQRFCQALRSDSKMFRNYTKLFFRQARS</sequence>
<evidence type="ECO:0000313" key="14">
    <source>
        <dbReference type="Proteomes" id="UP000440578"/>
    </source>
</evidence>
<evidence type="ECO:0000256" key="8">
    <source>
        <dbReference type="ARBA" id="ARBA00029784"/>
    </source>
</evidence>
<reference evidence="13 14" key="1">
    <citation type="submission" date="2019-07" db="EMBL/GenBank/DDBJ databases">
        <title>Draft genome assembly of a fouling barnacle, Amphibalanus amphitrite (Darwin, 1854): The first reference genome for Thecostraca.</title>
        <authorList>
            <person name="Kim W."/>
        </authorList>
    </citation>
    <scope>NUCLEOTIDE SEQUENCE [LARGE SCALE GENOMIC DNA]</scope>
    <source>
        <strain evidence="13">SNU_AA5</strain>
        <tissue evidence="13">Soma without cirri and trophi</tissue>
    </source>
</reference>
<comment type="similarity">
    <text evidence="10">Belongs to the exportin family.</text>
</comment>
<comment type="function">
    <text evidence="10">tRNA nucleus export receptor which facilitates tRNA translocation across the nuclear pore complex.</text>
</comment>
<evidence type="ECO:0000256" key="1">
    <source>
        <dbReference type="ARBA" id="ARBA00004496"/>
    </source>
</evidence>
<dbReference type="Proteomes" id="UP000440578">
    <property type="component" value="Unassembled WGS sequence"/>
</dbReference>
<dbReference type="Pfam" id="PF08389">
    <property type="entry name" value="Xpo1"/>
    <property type="match status" value="1"/>
</dbReference>
<organism evidence="13 14">
    <name type="scientific">Amphibalanus amphitrite</name>
    <name type="common">Striped barnacle</name>
    <name type="synonym">Balanus amphitrite</name>
    <dbReference type="NCBI Taxonomy" id="1232801"/>
    <lineage>
        <taxon>Eukaryota</taxon>
        <taxon>Metazoa</taxon>
        <taxon>Ecdysozoa</taxon>
        <taxon>Arthropoda</taxon>
        <taxon>Crustacea</taxon>
        <taxon>Multicrustacea</taxon>
        <taxon>Cirripedia</taxon>
        <taxon>Thoracica</taxon>
        <taxon>Thoracicalcarea</taxon>
        <taxon>Balanomorpha</taxon>
        <taxon>Balanoidea</taxon>
        <taxon>Balanidae</taxon>
        <taxon>Amphibalaninae</taxon>
        <taxon>Amphibalanus</taxon>
    </lineage>
</organism>
<dbReference type="GO" id="GO:0005643">
    <property type="term" value="C:nuclear pore"/>
    <property type="evidence" value="ECO:0007669"/>
    <property type="project" value="TreeGrafter"/>
</dbReference>
<gene>
    <name evidence="13" type="primary">XPOT_1</name>
    <name evidence="13" type="ORF">FJT64_004611</name>
</gene>
<keyword evidence="5 10" id="KW-0820">tRNA-binding</keyword>
<dbReference type="GO" id="GO:0016363">
    <property type="term" value="C:nuclear matrix"/>
    <property type="evidence" value="ECO:0007669"/>
    <property type="project" value="TreeGrafter"/>
</dbReference>
<keyword evidence="7 10" id="KW-0539">Nucleus</keyword>
<protein>
    <recommendedName>
        <fullName evidence="2 10">Exportin-T</fullName>
    </recommendedName>
    <alternativeName>
        <fullName evidence="8 10">Exportin(tRNA)</fullName>
    </alternativeName>
    <alternativeName>
        <fullName evidence="9 10">tRNA exportin</fullName>
    </alternativeName>
</protein>
<dbReference type="InterPro" id="IPR016024">
    <property type="entry name" value="ARM-type_fold"/>
</dbReference>
<name>A0A6A4W7J3_AMPAM</name>
<dbReference type="GO" id="GO:0005737">
    <property type="term" value="C:cytoplasm"/>
    <property type="evidence" value="ECO:0007669"/>
    <property type="project" value="UniProtKB-SubCell"/>
</dbReference>
<dbReference type="InterPro" id="IPR011989">
    <property type="entry name" value="ARM-like"/>
</dbReference>
<dbReference type="OrthoDB" id="26399at2759"/>
<evidence type="ECO:0000313" key="13">
    <source>
        <dbReference type="EMBL" id="KAF0298028.1"/>
    </source>
</evidence>
<dbReference type="InterPro" id="IPR045546">
    <property type="entry name" value="Exportin-T_C"/>
</dbReference>
<dbReference type="Gene3D" id="1.25.10.10">
    <property type="entry name" value="Leucine-rich Repeat Variant"/>
    <property type="match status" value="1"/>
</dbReference>
<dbReference type="GO" id="GO:0031267">
    <property type="term" value="F:small GTPase binding"/>
    <property type="evidence" value="ECO:0007669"/>
    <property type="project" value="InterPro"/>
</dbReference>
<dbReference type="AlphaFoldDB" id="A0A6A4W7J3"/>
<comment type="subcellular location">
    <subcellularLocation>
        <location evidence="1 10">Cytoplasm</location>
    </subcellularLocation>
    <subcellularLocation>
        <location evidence="10">Nucleus</location>
    </subcellularLocation>
    <text evidence="10">Shuttles between the nucleus and the cytoplasm.</text>
</comment>
<evidence type="ECO:0000256" key="9">
    <source>
        <dbReference type="ARBA" id="ARBA00032199"/>
    </source>
</evidence>
<dbReference type="InterPro" id="IPR040017">
    <property type="entry name" value="XPOT"/>
</dbReference>
<dbReference type="GO" id="GO:0071528">
    <property type="term" value="P:tRNA re-export from nucleus"/>
    <property type="evidence" value="ECO:0007669"/>
    <property type="project" value="UniProtKB-UniRule"/>
</dbReference>
<accession>A0A6A4W7J3</accession>
<keyword evidence="4 10" id="KW-0963">Cytoplasm</keyword>
<keyword evidence="6 10" id="KW-0694">RNA-binding</keyword>
<evidence type="ECO:0000259" key="12">
    <source>
        <dbReference type="Pfam" id="PF19282"/>
    </source>
</evidence>
<evidence type="ECO:0000256" key="6">
    <source>
        <dbReference type="ARBA" id="ARBA00022884"/>
    </source>
</evidence>
<dbReference type="EMBL" id="VIIS01001449">
    <property type="protein sequence ID" value="KAF0298028.1"/>
    <property type="molecule type" value="Genomic_DNA"/>
</dbReference>
<comment type="caution">
    <text evidence="13">The sequence shown here is derived from an EMBL/GenBank/DDBJ whole genome shotgun (WGS) entry which is preliminary data.</text>
</comment>
<keyword evidence="14" id="KW-1185">Reference proteome</keyword>
<evidence type="ECO:0000256" key="4">
    <source>
        <dbReference type="ARBA" id="ARBA00022490"/>
    </source>
</evidence>
<dbReference type="PANTHER" id="PTHR15952:SF11">
    <property type="entry name" value="EXPORTIN-T"/>
    <property type="match status" value="1"/>
</dbReference>
<proteinExistence type="inferred from homology"/>
<dbReference type="GO" id="GO:0000049">
    <property type="term" value="F:tRNA binding"/>
    <property type="evidence" value="ECO:0007669"/>
    <property type="project" value="UniProtKB-UniRule"/>
</dbReference>
<dbReference type="SUPFAM" id="SSF48371">
    <property type="entry name" value="ARM repeat"/>
    <property type="match status" value="1"/>
</dbReference>